<sequence>MVTSILSLPNEILFQILGDECLSNGDLGRAESTCRLFQANIQEYIAPRRRYTFWVDAVDQPAWRLVRHLLANPKLGEQFVEINVQWKRRIAEDKETWTKDWKWKRKEVSRIRKLTAKWRMNTRTAYNILRGKNSEALLPLLLCFTPNLKSLDLGNIDRDIMDCGRGEHVQALEALGVDINYENGSAPGIYSSESQMFMPDNHQLFFFDNLEYQDEGGFNEGPRKLPPGLSNLEHFSLGARGKDEKPFNAQDLFPVFCFPKIKSIHASGLIDNGDDMYSIVRYTPNSRKISPVKHLTLESYGRGRSTSIRLDSTKRIARITRNLETLIIRNKSSRIYDSTKKRDEKLARRFLKYNKDTLDPTRLRINGGSFNDAGEYDEDAEKREGVARRQRLFEQTQTRLRNPNFKPPPMVTLKPEIISRILSFLQRKDVFNLMLSSKALYKPCYHNIWSGFAFLASYYDLDTHFAYKYSLTDNEADYLLNIISSIETNGISCLEQLEVESGFLSDWSHSYEREDVLKHISEEIERGYTPKFKALHLKFRSYVSRDRSLAPFDDTTRPGPDFFAAVKKYSEQKPPHEFSLRIEMNAQSAELFDLCDIGKLTNLQLDSRFGKFLEAENELEEFINLLAIASVSGQLKVLTLGGNLYKRKAKRLDSLWDSLDALQKVVSGLKSVTSLAVKHGYLFHPSFLLLPPENVKVLSYMGRMSPCWWRKFAKHPFTGIERLNLSCDSLDSHETKSLGIADEETYASFTDFRLGELEVSGLKWLSVSESQSSAYPADFFERVLKNNPQLPPYCLQAIVKNKGDLFTENMKAKIPQIVSSCGNELNKQLTKALEGYTQDFATTFLRQQNPLQMDFEKIMANSSLELLTKQFENEHALSFVKDCAEALRKQIGQDEGKKDADKKPSSLDESSDSDSDFFDADEDSSDDSDDDDEFEEDYETRLARGEVSYEGNVMIDRLWGTALPVSDESTDESDEEEGDDDDGDGDDDDDDDDDEESNDNTDYTGGDDDPGPPPPPVVFPKSRRRYI</sequence>
<dbReference type="EMBL" id="ADOT01000016">
    <property type="protein sequence ID" value="EGX53039.1"/>
    <property type="molecule type" value="Genomic_DNA"/>
</dbReference>
<dbReference type="AlphaFoldDB" id="G1X266"/>
<gene>
    <name evidence="2" type="ORF">AOL_s00007g375</name>
</gene>
<feature type="compositionally biased region" description="Basic and acidic residues" evidence="1">
    <location>
        <begin position="891"/>
        <end position="906"/>
    </location>
</feature>
<feature type="region of interest" description="Disordered" evidence="1">
    <location>
        <begin position="891"/>
        <end position="1027"/>
    </location>
</feature>
<reference evidence="2 3" key="1">
    <citation type="journal article" date="2011" name="PLoS Pathog.">
        <title>Genomic and proteomic analyses of the fungus Arthrobotrys oligospora provide insights into nematode-trap formation.</title>
        <authorList>
            <person name="Yang J."/>
            <person name="Wang L."/>
            <person name="Ji X."/>
            <person name="Feng Y."/>
            <person name="Li X."/>
            <person name="Zou C."/>
            <person name="Xu J."/>
            <person name="Ren Y."/>
            <person name="Mi Q."/>
            <person name="Wu J."/>
            <person name="Liu S."/>
            <person name="Liu Y."/>
            <person name="Huang X."/>
            <person name="Wang H."/>
            <person name="Niu X."/>
            <person name="Li J."/>
            <person name="Liang L."/>
            <person name="Luo Y."/>
            <person name="Ji K."/>
            <person name="Zhou W."/>
            <person name="Yu Z."/>
            <person name="Li G."/>
            <person name="Liu Y."/>
            <person name="Li L."/>
            <person name="Qiao M."/>
            <person name="Feng L."/>
            <person name="Zhang K.-Q."/>
        </authorList>
    </citation>
    <scope>NUCLEOTIDE SEQUENCE [LARGE SCALE GENOMIC DNA]</scope>
    <source>
        <strain evidence="3">ATCC 24927 / CBS 115.81 / DSM 1491</strain>
    </source>
</reference>
<dbReference type="GeneID" id="22889495"/>
<dbReference type="SUPFAM" id="SSF81383">
    <property type="entry name" value="F-box domain"/>
    <property type="match status" value="1"/>
</dbReference>
<evidence type="ECO:0000313" key="3">
    <source>
        <dbReference type="Proteomes" id="UP000008784"/>
    </source>
</evidence>
<accession>G1X266</accession>
<comment type="caution">
    <text evidence="2">The sequence shown here is derived from an EMBL/GenBank/DDBJ whole genome shotgun (WGS) entry which is preliminary data.</text>
</comment>
<name>G1X266_ARTOA</name>
<proteinExistence type="predicted"/>
<dbReference type="HOGENOM" id="CLU_308154_0_0_1"/>
<evidence type="ECO:0000256" key="1">
    <source>
        <dbReference type="SAM" id="MobiDB-lite"/>
    </source>
</evidence>
<feature type="compositionally biased region" description="Acidic residues" evidence="1">
    <location>
        <begin position="968"/>
        <end position="1010"/>
    </location>
</feature>
<dbReference type="OMA" id="NDICAKW"/>
<dbReference type="CDD" id="cd09917">
    <property type="entry name" value="F-box_SF"/>
    <property type="match status" value="1"/>
</dbReference>
<dbReference type="InParanoid" id="G1X266"/>
<dbReference type="RefSeq" id="XP_011118578.1">
    <property type="nucleotide sequence ID" value="XM_011120276.1"/>
</dbReference>
<feature type="compositionally biased region" description="Acidic residues" evidence="1">
    <location>
        <begin position="909"/>
        <end position="938"/>
    </location>
</feature>
<protein>
    <recommendedName>
        <fullName evidence="4">F-box domain-containing protein</fullName>
    </recommendedName>
</protein>
<dbReference type="InterPro" id="IPR036047">
    <property type="entry name" value="F-box-like_dom_sf"/>
</dbReference>
<evidence type="ECO:0000313" key="2">
    <source>
        <dbReference type="EMBL" id="EGX53039.1"/>
    </source>
</evidence>
<keyword evidence="3" id="KW-1185">Reference proteome</keyword>
<evidence type="ECO:0008006" key="4">
    <source>
        <dbReference type="Google" id="ProtNLM"/>
    </source>
</evidence>
<organism evidence="2 3">
    <name type="scientific">Arthrobotrys oligospora (strain ATCC 24927 / CBS 115.81 / DSM 1491)</name>
    <name type="common">Nematode-trapping fungus</name>
    <name type="synonym">Didymozoophaga oligospora</name>
    <dbReference type="NCBI Taxonomy" id="756982"/>
    <lineage>
        <taxon>Eukaryota</taxon>
        <taxon>Fungi</taxon>
        <taxon>Dikarya</taxon>
        <taxon>Ascomycota</taxon>
        <taxon>Pezizomycotina</taxon>
        <taxon>Orbiliomycetes</taxon>
        <taxon>Orbiliales</taxon>
        <taxon>Orbiliaceae</taxon>
        <taxon>Orbilia</taxon>
        <taxon>Orbilia oligospora</taxon>
    </lineage>
</organism>
<dbReference type="STRING" id="756982.G1X266"/>
<dbReference type="OrthoDB" id="5343348at2759"/>
<dbReference type="Proteomes" id="UP000008784">
    <property type="component" value="Unassembled WGS sequence"/>
</dbReference>